<dbReference type="AlphaFoldDB" id="A0A1H1XLA6"/>
<proteinExistence type="predicted"/>
<gene>
    <name evidence="1" type="ORF">SAMN04489812_4116</name>
</gene>
<dbReference type="STRING" id="630515.SAMN04489812_4116"/>
<protein>
    <recommendedName>
        <fullName evidence="3">Extensin-like protein C-terminus</fullName>
    </recommendedName>
</protein>
<dbReference type="Proteomes" id="UP000199103">
    <property type="component" value="Chromosome I"/>
</dbReference>
<sequence>MACLVGLPTLVIMPLSRRSLLRLGVGTATGLAAAGVAGCAPGTDEPTPDPTCVSRSSLSGHRSLGDADLIYDISQNRNTFWFDDGFYGQLGRWLDDYRELTGAAKPDQVWTYGSWLDGGPDCDSWHDAGRAFDLSRLVRNGEVQVSARYDIWKDYAEDRRRRFRTRYWALAASLHLHFAYVLTYLYNPTHHNHIHIDNGRSGEQLSTFSTRSTAQVQAVQGMLNHIWDRPVEITGDFDRATAKAARSVLEQTGTDGGLDDGVDQWRAFLRATAARRIKRH</sequence>
<name>A0A1H1XLA6_9ACTN</name>
<reference evidence="1 2" key="1">
    <citation type="submission" date="2016-10" db="EMBL/GenBank/DDBJ databases">
        <authorList>
            <person name="de Groot N.N."/>
        </authorList>
    </citation>
    <scope>NUCLEOTIDE SEQUENCE [LARGE SCALE GENOMIC DNA]</scope>
    <source>
        <strain evidence="1 2">DSM 21800</strain>
    </source>
</reference>
<evidence type="ECO:0008006" key="3">
    <source>
        <dbReference type="Google" id="ProtNLM"/>
    </source>
</evidence>
<dbReference type="EMBL" id="LT629772">
    <property type="protein sequence ID" value="SDT09486.1"/>
    <property type="molecule type" value="Genomic_DNA"/>
</dbReference>
<organism evidence="1 2">
    <name type="scientific">Microlunatus soli</name>
    <dbReference type="NCBI Taxonomy" id="630515"/>
    <lineage>
        <taxon>Bacteria</taxon>
        <taxon>Bacillati</taxon>
        <taxon>Actinomycetota</taxon>
        <taxon>Actinomycetes</taxon>
        <taxon>Propionibacteriales</taxon>
        <taxon>Propionibacteriaceae</taxon>
        <taxon>Microlunatus</taxon>
    </lineage>
</organism>
<keyword evidence="2" id="KW-1185">Reference proteome</keyword>
<evidence type="ECO:0000313" key="2">
    <source>
        <dbReference type="Proteomes" id="UP000199103"/>
    </source>
</evidence>
<evidence type="ECO:0000313" key="1">
    <source>
        <dbReference type="EMBL" id="SDT09486.1"/>
    </source>
</evidence>
<accession>A0A1H1XLA6</accession>